<organism evidence="1 2">
    <name type="scientific">Candidatus Methylobacter favarea</name>
    <dbReference type="NCBI Taxonomy" id="2707345"/>
    <lineage>
        <taxon>Bacteria</taxon>
        <taxon>Pseudomonadati</taxon>
        <taxon>Pseudomonadota</taxon>
        <taxon>Gammaproteobacteria</taxon>
        <taxon>Methylococcales</taxon>
        <taxon>Methylococcaceae</taxon>
        <taxon>Methylobacter</taxon>
    </lineage>
</organism>
<dbReference type="AlphaFoldDB" id="A0A8S0Y6K5"/>
<evidence type="ECO:0000313" key="1">
    <source>
        <dbReference type="EMBL" id="CAA9891587.1"/>
    </source>
</evidence>
<accession>A0A8S0Y6K5</accession>
<gene>
    <name evidence="1" type="ORF">METHB2_450002</name>
</gene>
<protein>
    <submittedName>
        <fullName evidence="1">Uncharacterized protein</fullName>
    </submittedName>
</protein>
<name>A0A8S0Y6K5_9GAMM</name>
<keyword evidence="2" id="KW-1185">Reference proteome</keyword>
<sequence length="133" mass="15513">MGITGAYSACELAPTLYLWGLGLRKRVLMTEAEQRGVDYVFKLQKSLNIKKLIVQPHCKNWLEGSHDGWEALAIQLKLSIWKQTRRVNLIRRRLQKNVVIARAIRPALPWHLSLLSLLKIWPLMRSLMRSLMR</sequence>
<dbReference type="Proteomes" id="UP000494216">
    <property type="component" value="Unassembled WGS sequence"/>
</dbReference>
<evidence type="ECO:0000313" key="2">
    <source>
        <dbReference type="Proteomes" id="UP000494216"/>
    </source>
</evidence>
<reference evidence="1 2" key="1">
    <citation type="submission" date="2020-02" db="EMBL/GenBank/DDBJ databases">
        <authorList>
            <person name="Hogendoorn C."/>
        </authorList>
    </citation>
    <scope>NUCLEOTIDE SEQUENCE [LARGE SCALE GENOMIC DNA]</scope>
    <source>
        <strain evidence="1">METHB21</strain>
    </source>
</reference>
<dbReference type="EMBL" id="CADCXN010000075">
    <property type="protein sequence ID" value="CAA9891587.1"/>
    <property type="molecule type" value="Genomic_DNA"/>
</dbReference>
<comment type="caution">
    <text evidence="1">The sequence shown here is derived from an EMBL/GenBank/DDBJ whole genome shotgun (WGS) entry which is preliminary data.</text>
</comment>
<proteinExistence type="predicted"/>